<name>A0A318H6H3_9BURK</name>
<comment type="caution">
    <text evidence="2">The sequence shown here is derived from an EMBL/GenBank/DDBJ whole genome shotgun (WGS) entry which is preliminary data.</text>
</comment>
<dbReference type="OrthoDB" id="8561243at2"/>
<feature type="domain" description="Anti sigma-E protein RseA N-terminal" evidence="1">
    <location>
        <begin position="12"/>
        <end position="94"/>
    </location>
</feature>
<reference evidence="2 3" key="1">
    <citation type="submission" date="2018-05" db="EMBL/GenBank/DDBJ databases">
        <title>Genomic Encyclopedia of Type Strains, Phase IV (KMG-IV): sequencing the most valuable type-strain genomes for metagenomic binning, comparative biology and taxonomic classification.</title>
        <authorList>
            <person name="Goeker M."/>
        </authorList>
    </citation>
    <scope>NUCLEOTIDE SEQUENCE [LARGE SCALE GENOMIC DNA]</scope>
    <source>
        <strain evidence="2 3">DSM 566</strain>
    </source>
</reference>
<organism evidence="2 3">
    <name type="scientific">Sphaerotilus hippei</name>
    <dbReference type="NCBI Taxonomy" id="744406"/>
    <lineage>
        <taxon>Bacteria</taxon>
        <taxon>Pseudomonadati</taxon>
        <taxon>Pseudomonadota</taxon>
        <taxon>Betaproteobacteria</taxon>
        <taxon>Burkholderiales</taxon>
        <taxon>Sphaerotilaceae</taxon>
        <taxon>Sphaerotilus</taxon>
    </lineage>
</organism>
<gene>
    <name evidence="2" type="ORF">C7444_105139</name>
</gene>
<proteinExistence type="predicted"/>
<keyword evidence="3" id="KW-1185">Reference proteome</keyword>
<dbReference type="InterPro" id="IPR036147">
    <property type="entry name" value="Anti-sigma_E_RseA_N_sf"/>
</dbReference>
<evidence type="ECO:0000313" key="3">
    <source>
        <dbReference type="Proteomes" id="UP000247811"/>
    </source>
</evidence>
<sequence>MNEPFLPARPADEELSALMDGEVDAQIVARACRSWRQDAGQRTSWHAYHLIGDVLRSDELSSPPSRDEAFLQALRSRLAEEPVVLAPTPPEPSTTATEAGQDSALLVEFPTRAETGSLAPTRRRSALRRWSAPLGMAAGVALVAGVVLLNRGQEGSDALFFGSSLAAAGAASMPAMDAASMDDAQLARYLTPHKQFSGVPVGQASYLRSATFQQTQPVAVGQ</sequence>
<dbReference type="Pfam" id="PF03872">
    <property type="entry name" value="RseA_N"/>
    <property type="match status" value="1"/>
</dbReference>
<dbReference type="SUPFAM" id="SSF89069">
    <property type="entry name" value="N-terminal, cytoplasmic domain of anti-sigmaE factor RseA"/>
    <property type="match status" value="1"/>
</dbReference>
<dbReference type="GO" id="GO:0016989">
    <property type="term" value="F:sigma factor antagonist activity"/>
    <property type="evidence" value="ECO:0007669"/>
    <property type="project" value="InterPro"/>
</dbReference>
<protein>
    <submittedName>
        <fullName evidence="2">RseA-like anti sigma(E) protein</fullName>
    </submittedName>
</protein>
<evidence type="ECO:0000313" key="2">
    <source>
        <dbReference type="EMBL" id="PXW97040.1"/>
    </source>
</evidence>
<evidence type="ECO:0000259" key="1">
    <source>
        <dbReference type="Pfam" id="PF03872"/>
    </source>
</evidence>
<dbReference type="PANTHER" id="PTHR38104">
    <property type="match status" value="1"/>
</dbReference>
<dbReference type="Proteomes" id="UP000247811">
    <property type="component" value="Unassembled WGS sequence"/>
</dbReference>
<dbReference type="InterPro" id="IPR005572">
    <property type="entry name" value="Anti-sigma_E_RseA_N"/>
</dbReference>
<dbReference type="InterPro" id="IPR052383">
    <property type="entry name" value="Anti-sigma-E_RseA-like"/>
</dbReference>
<dbReference type="AlphaFoldDB" id="A0A318H6H3"/>
<accession>A0A318H6H3</accession>
<dbReference type="EMBL" id="QJJS01000005">
    <property type="protein sequence ID" value="PXW97040.1"/>
    <property type="molecule type" value="Genomic_DNA"/>
</dbReference>
<dbReference type="Gene3D" id="1.10.10.880">
    <property type="entry name" value="Anti sigma-E protein RseA, N-terminal domain"/>
    <property type="match status" value="1"/>
</dbReference>
<dbReference type="CDD" id="cd16328">
    <property type="entry name" value="RseA_N"/>
    <property type="match status" value="1"/>
</dbReference>
<dbReference type="PANTHER" id="PTHR38104:SF1">
    <property type="entry name" value="ANTI-SIGMA-E FACTOR RSEA"/>
    <property type="match status" value="1"/>
</dbReference>
<dbReference type="RefSeq" id="WP_110400187.1">
    <property type="nucleotide sequence ID" value="NZ_QJJS01000005.1"/>
</dbReference>